<sequence>HPDVKRIFNYKPTKRHQPIPAITSADIVNSYLEFQDLNRGRQFPYEKFLDNLVEKYQLQKREELGIYCKSFPYLTEVR</sequence>
<dbReference type="EMBL" id="CAJOBP010080326">
    <property type="protein sequence ID" value="CAF4912624.1"/>
    <property type="molecule type" value="Genomic_DNA"/>
</dbReference>
<evidence type="ECO:0000313" key="1">
    <source>
        <dbReference type="EMBL" id="CAF4912624.1"/>
    </source>
</evidence>
<feature type="non-terminal residue" evidence="1">
    <location>
        <position position="1"/>
    </location>
</feature>
<name>A0A821VVV0_9BILA</name>
<keyword evidence="2" id="KW-1185">Reference proteome</keyword>
<dbReference type="AlphaFoldDB" id="A0A821VVV0"/>
<protein>
    <submittedName>
        <fullName evidence="1">Uncharacterized protein</fullName>
    </submittedName>
</protein>
<reference evidence="1" key="1">
    <citation type="submission" date="2021-02" db="EMBL/GenBank/DDBJ databases">
        <authorList>
            <person name="Nowell W R."/>
        </authorList>
    </citation>
    <scope>NUCLEOTIDE SEQUENCE</scope>
</reference>
<gene>
    <name evidence="1" type="ORF">UJA718_LOCUS46035</name>
</gene>
<organism evidence="1 2">
    <name type="scientific">Rotaria socialis</name>
    <dbReference type="NCBI Taxonomy" id="392032"/>
    <lineage>
        <taxon>Eukaryota</taxon>
        <taxon>Metazoa</taxon>
        <taxon>Spiralia</taxon>
        <taxon>Gnathifera</taxon>
        <taxon>Rotifera</taxon>
        <taxon>Eurotatoria</taxon>
        <taxon>Bdelloidea</taxon>
        <taxon>Philodinida</taxon>
        <taxon>Philodinidae</taxon>
        <taxon>Rotaria</taxon>
    </lineage>
</organism>
<accession>A0A821VVV0</accession>
<dbReference type="Proteomes" id="UP000663873">
    <property type="component" value="Unassembled WGS sequence"/>
</dbReference>
<proteinExistence type="predicted"/>
<evidence type="ECO:0000313" key="2">
    <source>
        <dbReference type="Proteomes" id="UP000663873"/>
    </source>
</evidence>
<comment type="caution">
    <text evidence="1">The sequence shown here is derived from an EMBL/GenBank/DDBJ whole genome shotgun (WGS) entry which is preliminary data.</text>
</comment>